<accession>A0AAV3QL66</accession>
<dbReference type="EMBL" id="BAABME010004708">
    <property type="protein sequence ID" value="GAA0163293.1"/>
    <property type="molecule type" value="Genomic_DNA"/>
</dbReference>
<dbReference type="Proteomes" id="UP001454036">
    <property type="component" value="Unassembled WGS sequence"/>
</dbReference>
<protein>
    <submittedName>
        <fullName evidence="1">Uncharacterized protein</fullName>
    </submittedName>
</protein>
<sequence length="414" mass="47474">MENFRQADEDYGLFDLGYSGFSITWCNNYISPHSTRARLDRALASKDWKGYYLDAKVLHLSTNTSDHSPILLILGSQTQSRPAGPRRFRFEEGWCLFGESKEVVQQAWYKLCIVDPVVDHLNANFTKEDVKRSLFSMATTKAPGPDGMPALFFQHFWDIVGFVRWCSKFLIMRSHLMESILDFLPALAPSRRKLLTLSLTKSIPKWQIGSQDFYQKQGSENNKRKIHWLLWDTLCKAKEDGGLGLRKMYFPNTDFLSAEIGCKPSFTGRSLISVRDLVNKGTKWTLRNEKCINVWKQRWVNHAHTGMLITPMSEEFKSLKIADLIDSEIGVRKVGFRRALFYPIDSDSILSMPLTRLDNPDIAEWSFGKKGEFTVKTAYNLQRVLITEQRDVASNSIPNNFNSKGFGKSKSHAK</sequence>
<proteinExistence type="predicted"/>
<dbReference type="SUPFAM" id="SSF56219">
    <property type="entry name" value="DNase I-like"/>
    <property type="match status" value="1"/>
</dbReference>
<keyword evidence="2" id="KW-1185">Reference proteome</keyword>
<evidence type="ECO:0000313" key="2">
    <source>
        <dbReference type="Proteomes" id="UP001454036"/>
    </source>
</evidence>
<evidence type="ECO:0000313" key="1">
    <source>
        <dbReference type="EMBL" id="GAA0163293.1"/>
    </source>
</evidence>
<comment type="caution">
    <text evidence="1">The sequence shown here is derived from an EMBL/GenBank/DDBJ whole genome shotgun (WGS) entry which is preliminary data.</text>
</comment>
<dbReference type="InterPro" id="IPR036691">
    <property type="entry name" value="Endo/exonu/phosph_ase_sf"/>
</dbReference>
<gene>
    <name evidence="1" type="ORF">LIER_19192</name>
</gene>
<dbReference type="PANTHER" id="PTHR33710:SF73">
    <property type="entry name" value="ZINC KNUCKLE CX2CX4HX4C DOMAIN-CONTAINING PROTEIN"/>
    <property type="match status" value="1"/>
</dbReference>
<dbReference type="Gene3D" id="3.60.10.10">
    <property type="entry name" value="Endonuclease/exonuclease/phosphatase"/>
    <property type="match status" value="1"/>
</dbReference>
<organism evidence="1 2">
    <name type="scientific">Lithospermum erythrorhizon</name>
    <name type="common">Purple gromwell</name>
    <name type="synonym">Lithospermum officinale var. erythrorhizon</name>
    <dbReference type="NCBI Taxonomy" id="34254"/>
    <lineage>
        <taxon>Eukaryota</taxon>
        <taxon>Viridiplantae</taxon>
        <taxon>Streptophyta</taxon>
        <taxon>Embryophyta</taxon>
        <taxon>Tracheophyta</taxon>
        <taxon>Spermatophyta</taxon>
        <taxon>Magnoliopsida</taxon>
        <taxon>eudicotyledons</taxon>
        <taxon>Gunneridae</taxon>
        <taxon>Pentapetalae</taxon>
        <taxon>asterids</taxon>
        <taxon>lamiids</taxon>
        <taxon>Boraginales</taxon>
        <taxon>Boraginaceae</taxon>
        <taxon>Boraginoideae</taxon>
        <taxon>Lithospermeae</taxon>
        <taxon>Lithospermum</taxon>
    </lineage>
</organism>
<dbReference type="AlphaFoldDB" id="A0AAV3QL66"/>
<name>A0AAV3QL66_LITER</name>
<reference evidence="1 2" key="1">
    <citation type="submission" date="2024-01" db="EMBL/GenBank/DDBJ databases">
        <title>The complete chloroplast genome sequence of Lithospermum erythrorhizon: insights into the phylogenetic relationship among Boraginaceae species and the maternal lineages of purple gromwells.</title>
        <authorList>
            <person name="Okada T."/>
            <person name="Watanabe K."/>
        </authorList>
    </citation>
    <scope>NUCLEOTIDE SEQUENCE [LARGE SCALE GENOMIC DNA]</scope>
</reference>
<dbReference type="PANTHER" id="PTHR33710">
    <property type="entry name" value="BNAC02G09200D PROTEIN"/>
    <property type="match status" value="1"/>
</dbReference>